<organism evidence="3 4">
    <name type="scientific">Mycena sanguinolenta</name>
    <dbReference type="NCBI Taxonomy" id="230812"/>
    <lineage>
        <taxon>Eukaryota</taxon>
        <taxon>Fungi</taxon>
        <taxon>Dikarya</taxon>
        <taxon>Basidiomycota</taxon>
        <taxon>Agaricomycotina</taxon>
        <taxon>Agaricomycetes</taxon>
        <taxon>Agaricomycetidae</taxon>
        <taxon>Agaricales</taxon>
        <taxon>Marasmiineae</taxon>
        <taxon>Mycenaceae</taxon>
        <taxon>Mycena</taxon>
    </lineage>
</organism>
<reference evidence="3" key="1">
    <citation type="submission" date="2020-05" db="EMBL/GenBank/DDBJ databases">
        <title>Mycena genomes resolve the evolution of fungal bioluminescence.</title>
        <authorList>
            <person name="Tsai I.J."/>
        </authorList>
    </citation>
    <scope>NUCLEOTIDE SEQUENCE</scope>
    <source>
        <strain evidence="3">160909Yilan</strain>
    </source>
</reference>
<evidence type="ECO:0000259" key="2">
    <source>
        <dbReference type="Pfam" id="PF18417"/>
    </source>
</evidence>
<feature type="domain" description="L-lysine epsilon oxidase C-terminal" evidence="2">
    <location>
        <begin position="396"/>
        <end position="527"/>
    </location>
</feature>
<accession>A0A8H6ZEN3</accession>
<dbReference type="Pfam" id="PF18417">
    <property type="entry name" value="LodA_C"/>
    <property type="match status" value="1"/>
</dbReference>
<dbReference type="EMBL" id="JACAZH010000001">
    <property type="protein sequence ID" value="KAF7377625.1"/>
    <property type="molecule type" value="Genomic_DNA"/>
</dbReference>
<dbReference type="Pfam" id="PF17990">
    <property type="entry name" value="LodA_N"/>
    <property type="match status" value="1"/>
</dbReference>
<keyword evidence="4" id="KW-1185">Reference proteome</keyword>
<dbReference type="InterPro" id="IPR041168">
    <property type="entry name" value="LodA_N"/>
</dbReference>
<proteinExistence type="predicted"/>
<name>A0A8H6ZEN3_9AGAR</name>
<dbReference type="AlphaFoldDB" id="A0A8H6ZEN3"/>
<evidence type="ECO:0000313" key="4">
    <source>
        <dbReference type="Proteomes" id="UP000623467"/>
    </source>
</evidence>
<dbReference type="InterPro" id="IPR041173">
    <property type="entry name" value="LodA_C"/>
</dbReference>
<gene>
    <name evidence="3" type="ORF">MSAN_00185300</name>
</gene>
<comment type="caution">
    <text evidence="3">The sequence shown here is derived from an EMBL/GenBank/DDBJ whole genome shotgun (WGS) entry which is preliminary data.</text>
</comment>
<sequence length="655" mass="73887">MCDLFSPHDPSAGIPYPDVKPNEIARIEIFPPIGIARVGDSKLEYFYGPEVPGIDDHPFGAFRDKEGYIKRQAARFRVYAYDAEGKVLGEINNSQKYQLHWTVHVANKKASYYLFSGQHHPRKTELRNPDVDPVSGELSGDPFDTSLETRTKLIVDPGARCIERDVNTGNVQNVPLVGQFQGSRPEAKEVSLGELRTDDHGRLVFLGGTGQAYSVRYPLDSPPEIISEFDSVDWIDNVCDGWVYVQVTHPARPAMASQVIKPRKATVLSAPPKFAWGIDSPTSLYDILENIYKTGYLEHAGTVFYKDIWPVLSGTYKLSWVNNKAYQGHGPGAFGNFLPDEKDLSCPSSKTAGLRQHIFSRLREPDFRNKTQAHTTFMPRLSGDSGDAIEPGGDRNVLGEPIQRFAALTELQYKRFKDFSDGKYITGEPFTIKAIEEYSADKQPVMLARAMLEQTIGDPLYPGIEVFWIGKLERAYVTEGLPENMVPPFRVDHDVVLPGFLSRGLSLPWQSDFDLCNTHWWPSARPDDVVSTTRDVMSDSAVTLSSMGKRKKWAEGLRDTPEDMSVSFFPGSTDMVRRWHQLGFIRKITLPDVPYPIWVEYDRRMKRGFVPGSFSDDCIYEKNGWLIYASLILGGVRITHNQRIVFGMRPPVLEF</sequence>
<dbReference type="CDD" id="cd14730">
    <property type="entry name" value="LodA_like"/>
    <property type="match status" value="1"/>
</dbReference>
<feature type="domain" description="L-Lysine epsilon oxidase N-terminal" evidence="1">
    <location>
        <begin position="30"/>
        <end position="249"/>
    </location>
</feature>
<dbReference type="InterPro" id="IPR033798">
    <property type="entry name" value="LodA-like"/>
</dbReference>
<evidence type="ECO:0000313" key="3">
    <source>
        <dbReference type="EMBL" id="KAF7377625.1"/>
    </source>
</evidence>
<evidence type="ECO:0000259" key="1">
    <source>
        <dbReference type="Pfam" id="PF17990"/>
    </source>
</evidence>
<protein>
    <submittedName>
        <fullName evidence="3">L-lysine 6-oxidase</fullName>
    </submittedName>
</protein>
<dbReference type="Proteomes" id="UP000623467">
    <property type="component" value="Unassembled WGS sequence"/>
</dbReference>
<dbReference type="OrthoDB" id="3253404at2759"/>